<reference evidence="1" key="1">
    <citation type="submission" date="2023-02" db="EMBL/GenBank/DDBJ databases">
        <title>Genome of toxic invasive species Heracleum sosnowskyi carries increased number of genes despite the absence of recent whole-genome duplications.</title>
        <authorList>
            <person name="Schelkunov M."/>
            <person name="Shtratnikova V."/>
            <person name="Makarenko M."/>
            <person name="Klepikova A."/>
            <person name="Omelchenko D."/>
            <person name="Novikova G."/>
            <person name="Obukhova E."/>
            <person name="Bogdanov V."/>
            <person name="Penin A."/>
            <person name="Logacheva M."/>
        </authorList>
    </citation>
    <scope>NUCLEOTIDE SEQUENCE</scope>
    <source>
        <strain evidence="1">Hsosn_3</strain>
        <tissue evidence="1">Leaf</tissue>
    </source>
</reference>
<dbReference type="AlphaFoldDB" id="A0AAD8MSH6"/>
<protein>
    <submittedName>
        <fullName evidence="1">Uncharacterized protein</fullName>
    </submittedName>
</protein>
<evidence type="ECO:0000313" key="1">
    <source>
        <dbReference type="EMBL" id="KAK1382368.1"/>
    </source>
</evidence>
<dbReference type="Proteomes" id="UP001237642">
    <property type="component" value="Unassembled WGS sequence"/>
</dbReference>
<organism evidence="1 2">
    <name type="scientific">Heracleum sosnowskyi</name>
    <dbReference type="NCBI Taxonomy" id="360622"/>
    <lineage>
        <taxon>Eukaryota</taxon>
        <taxon>Viridiplantae</taxon>
        <taxon>Streptophyta</taxon>
        <taxon>Embryophyta</taxon>
        <taxon>Tracheophyta</taxon>
        <taxon>Spermatophyta</taxon>
        <taxon>Magnoliopsida</taxon>
        <taxon>eudicotyledons</taxon>
        <taxon>Gunneridae</taxon>
        <taxon>Pentapetalae</taxon>
        <taxon>asterids</taxon>
        <taxon>campanulids</taxon>
        <taxon>Apiales</taxon>
        <taxon>Apiaceae</taxon>
        <taxon>Apioideae</taxon>
        <taxon>apioid superclade</taxon>
        <taxon>Tordylieae</taxon>
        <taxon>Tordyliinae</taxon>
        <taxon>Heracleum</taxon>
    </lineage>
</organism>
<sequence length="164" mass="18986">MAYTFTKRIFQIYSEFGHHIRIYTRVAEFPDWTFQSSNFGSTMCLDLPPNVSRDYLAMILCFTLRGNNDLNISTYSVKNTTSKFIWNYSFLSHYHESLIVILPSSSFSVRDGDQRIEITSNSEICGSHLLYRADVTGMDEYNSSTFIAEDNRSCPSKRSKHLEK</sequence>
<comment type="caution">
    <text evidence="1">The sequence shown here is derived from an EMBL/GenBank/DDBJ whole genome shotgun (WGS) entry which is preliminary data.</text>
</comment>
<evidence type="ECO:0000313" key="2">
    <source>
        <dbReference type="Proteomes" id="UP001237642"/>
    </source>
</evidence>
<keyword evidence="2" id="KW-1185">Reference proteome</keyword>
<dbReference type="EMBL" id="JAUIZM010000005">
    <property type="protein sequence ID" value="KAK1382368.1"/>
    <property type="molecule type" value="Genomic_DNA"/>
</dbReference>
<name>A0AAD8MSH6_9APIA</name>
<accession>A0AAD8MSH6</accession>
<gene>
    <name evidence="1" type="ORF">POM88_020103</name>
</gene>
<proteinExistence type="predicted"/>
<reference evidence="1" key="2">
    <citation type="submission" date="2023-05" db="EMBL/GenBank/DDBJ databases">
        <authorList>
            <person name="Schelkunov M.I."/>
        </authorList>
    </citation>
    <scope>NUCLEOTIDE SEQUENCE</scope>
    <source>
        <strain evidence="1">Hsosn_3</strain>
        <tissue evidence="1">Leaf</tissue>
    </source>
</reference>